<evidence type="ECO:0000256" key="1">
    <source>
        <dbReference type="ARBA" id="ARBA00022448"/>
    </source>
</evidence>
<comment type="caution">
    <text evidence="10">The sequence shown here is derived from an EMBL/GenBank/DDBJ whole genome shotgun (WGS) entry which is preliminary data.</text>
</comment>
<dbReference type="InterPro" id="IPR017871">
    <property type="entry name" value="ABC_transporter-like_CS"/>
</dbReference>
<evidence type="ECO:0000256" key="4">
    <source>
        <dbReference type="ARBA" id="ARBA00022592"/>
    </source>
</evidence>
<protein>
    <submittedName>
        <fullName evidence="10">ATP-binding cassette domain-containing protein</fullName>
    </submittedName>
</protein>
<feature type="domain" description="ABC transporter" evidence="9">
    <location>
        <begin position="8"/>
        <end position="249"/>
    </location>
</feature>
<dbReference type="EMBL" id="JACJQH010000005">
    <property type="protein sequence ID" value="MBD2194784.1"/>
    <property type="molecule type" value="Genomic_DNA"/>
</dbReference>
<dbReference type="SUPFAM" id="SSF52540">
    <property type="entry name" value="P-loop containing nucleoside triphosphate hydrolases"/>
    <property type="match status" value="1"/>
</dbReference>
<dbReference type="CDD" id="cd03260">
    <property type="entry name" value="ABC_PstB_phosphate_transporter"/>
    <property type="match status" value="1"/>
</dbReference>
<organism evidence="10 11">
    <name type="scientific">Calothrix parietina FACHB-288</name>
    <dbReference type="NCBI Taxonomy" id="2692896"/>
    <lineage>
        <taxon>Bacteria</taxon>
        <taxon>Bacillati</taxon>
        <taxon>Cyanobacteriota</taxon>
        <taxon>Cyanophyceae</taxon>
        <taxon>Nostocales</taxon>
        <taxon>Calotrichaceae</taxon>
        <taxon>Calothrix</taxon>
    </lineage>
</organism>
<evidence type="ECO:0000256" key="7">
    <source>
        <dbReference type="ARBA" id="ARBA00022967"/>
    </source>
</evidence>
<keyword evidence="8" id="KW-0472">Membrane</keyword>
<keyword evidence="3" id="KW-0997">Cell inner membrane</keyword>
<dbReference type="GO" id="GO:0005524">
    <property type="term" value="F:ATP binding"/>
    <property type="evidence" value="ECO:0007669"/>
    <property type="project" value="UniProtKB-KW"/>
</dbReference>
<proteinExistence type="predicted"/>
<evidence type="ECO:0000313" key="10">
    <source>
        <dbReference type="EMBL" id="MBD2194784.1"/>
    </source>
</evidence>
<dbReference type="InterPro" id="IPR003593">
    <property type="entry name" value="AAA+_ATPase"/>
</dbReference>
<dbReference type="SMART" id="SM00382">
    <property type="entry name" value="AAA"/>
    <property type="match status" value="1"/>
</dbReference>
<dbReference type="PROSITE" id="PS00211">
    <property type="entry name" value="ABC_TRANSPORTER_1"/>
    <property type="match status" value="1"/>
</dbReference>
<sequence>MNHLIPAIKVSNFSFYYDNRKILEDISIDINQNTITAIVGPGSSGKSMFLKSLNRMMEPEERVKIEGRVEFFGQNIYERRVNLNRVRRQISMVLPKPNLFPMSVYDNVAYGIKLVGWRPKVELDEIIESAIKRAYLWDELKNKLRKSALELSSGQQQRLCIARALAVNPRVLLMDEPCFALDPIASRKIEDLIQNLSSTYTIVISSHNMQQVSRISDFIACFEKSEDQIGRLVEFDSTSKVMSREYVRIK</sequence>
<keyword evidence="11" id="KW-1185">Reference proteome</keyword>
<dbReference type="InterPro" id="IPR003439">
    <property type="entry name" value="ABC_transporter-like_ATP-bd"/>
</dbReference>
<name>A0ABR8A4Q2_9CYAN</name>
<dbReference type="PROSITE" id="PS50893">
    <property type="entry name" value="ABC_TRANSPORTER_2"/>
    <property type="match status" value="1"/>
</dbReference>
<keyword evidence="4" id="KW-0592">Phosphate transport</keyword>
<reference evidence="10 11" key="1">
    <citation type="journal article" date="2020" name="ISME J.">
        <title>Comparative genomics reveals insights into cyanobacterial evolution and habitat adaptation.</title>
        <authorList>
            <person name="Chen M.Y."/>
            <person name="Teng W.K."/>
            <person name="Zhao L."/>
            <person name="Hu C.X."/>
            <person name="Zhou Y.K."/>
            <person name="Han B.P."/>
            <person name="Song L.R."/>
            <person name="Shu W.S."/>
        </authorList>
    </citation>
    <scope>NUCLEOTIDE SEQUENCE [LARGE SCALE GENOMIC DNA]</scope>
    <source>
        <strain evidence="10 11">FACHB-288</strain>
    </source>
</reference>
<accession>A0ABR8A4Q2</accession>
<keyword evidence="7" id="KW-1278">Translocase</keyword>
<evidence type="ECO:0000256" key="3">
    <source>
        <dbReference type="ARBA" id="ARBA00022519"/>
    </source>
</evidence>
<evidence type="ECO:0000313" key="11">
    <source>
        <dbReference type="Proteomes" id="UP000658514"/>
    </source>
</evidence>
<dbReference type="InterPro" id="IPR005670">
    <property type="entry name" value="PstB-like"/>
</dbReference>
<gene>
    <name evidence="10" type="ORF">H6G24_04640</name>
</gene>
<dbReference type="Gene3D" id="3.40.50.300">
    <property type="entry name" value="P-loop containing nucleotide triphosphate hydrolases"/>
    <property type="match status" value="1"/>
</dbReference>
<dbReference type="PANTHER" id="PTHR43423:SF9">
    <property type="entry name" value="PHOSPHATE IMPORT ATP-BINDING PROTEIN PSTB 3"/>
    <property type="match status" value="1"/>
</dbReference>
<keyword evidence="1" id="KW-0813">Transport</keyword>
<dbReference type="Proteomes" id="UP000658514">
    <property type="component" value="Unassembled WGS sequence"/>
</dbReference>
<dbReference type="InterPro" id="IPR027417">
    <property type="entry name" value="P-loop_NTPase"/>
</dbReference>
<dbReference type="Pfam" id="PF00005">
    <property type="entry name" value="ABC_tran"/>
    <property type="match status" value="1"/>
</dbReference>
<evidence type="ECO:0000256" key="5">
    <source>
        <dbReference type="ARBA" id="ARBA00022741"/>
    </source>
</evidence>
<dbReference type="PANTHER" id="PTHR43423">
    <property type="entry name" value="ABC TRANSPORTER I FAMILY MEMBER 17"/>
    <property type="match status" value="1"/>
</dbReference>
<dbReference type="RefSeq" id="WP_190541809.1">
    <property type="nucleotide sequence ID" value="NZ_CAWPNO010000084.1"/>
</dbReference>
<keyword evidence="2" id="KW-1003">Cell membrane</keyword>
<keyword evidence="6 10" id="KW-0067">ATP-binding</keyword>
<keyword evidence="5" id="KW-0547">Nucleotide-binding</keyword>
<evidence type="ECO:0000256" key="6">
    <source>
        <dbReference type="ARBA" id="ARBA00022840"/>
    </source>
</evidence>
<evidence type="ECO:0000256" key="8">
    <source>
        <dbReference type="ARBA" id="ARBA00023136"/>
    </source>
</evidence>
<evidence type="ECO:0000259" key="9">
    <source>
        <dbReference type="PROSITE" id="PS50893"/>
    </source>
</evidence>
<evidence type="ECO:0000256" key="2">
    <source>
        <dbReference type="ARBA" id="ARBA00022475"/>
    </source>
</evidence>